<comment type="caution">
    <text evidence="4">The sequence shown here is derived from an EMBL/GenBank/DDBJ whole genome shotgun (WGS) entry which is preliminary data.</text>
</comment>
<gene>
    <name evidence="4" type="ORF">Daus18300_000830</name>
</gene>
<protein>
    <recommendedName>
        <fullName evidence="2">Altered inheritance of mitochondria protein 6</fullName>
    </recommendedName>
</protein>
<evidence type="ECO:0000256" key="3">
    <source>
        <dbReference type="SAM" id="Phobius"/>
    </source>
</evidence>
<keyword evidence="5" id="KW-1185">Reference proteome</keyword>
<dbReference type="InterPro" id="IPR051236">
    <property type="entry name" value="HAT_RTT109-like"/>
</dbReference>
<keyword evidence="3" id="KW-0472">Membrane</keyword>
<reference evidence="4 5" key="1">
    <citation type="journal article" date="2024" name="IMA Fungus">
        <title>IMA Genome - F19 : A genome assembly and annotation guide to empower mycologists, including annotated draft genome sequences of Ceratocystis pirilliformis, Diaporthe australafricana, Fusarium ophioides, Paecilomyces lecythidis, and Sporothrix stenoceras.</title>
        <authorList>
            <person name="Aylward J."/>
            <person name="Wilson A.M."/>
            <person name="Visagie C.M."/>
            <person name="Spraker J."/>
            <person name="Barnes I."/>
            <person name="Buitendag C."/>
            <person name="Ceriani C."/>
            <person name="Del Mar Angel L."/>
            <person name="du Plessis D."/>
            <person name="Fuchs T."/>
            <person name="Gasser K."/>
            <person name="Kramer D."/>
            <person name="Li W."/>
            <person name="Munsamy K."/>
            <person name="Piso A."/>
            <person name="Price J.L."/>
            <person name="Sonnekus B."/>
            <person name="Thomas C."/>
            <person name="van der Nest A."/>
            <person name="van Dijk A."/>
            <person name="van Heerden A."/>
            <person name="van Vuuren N."/>
            <person name="Yilmaz N."/>
            <person name="Duong T.A."/>
            <person name="van der Merwe N.A."/>
            <person name="Wingfield M.J."/>
            <person name="Wingfield B.D."/>
        </authorList>
    </citation>
    <scope>NUCLEOTIDE SEQUENCE [LARGE SCALE GENOMIC DNA]</scope>
    <source>
        <strain evidence="4 5">CMW 18300</strain>
    </source>
</reference>
<accession>A0ABR3Y0F4</accession>
<organism evidence="4 5">
    <name type="scientific">Diaporthe australafricana</name>
    <dbReference type="NCBI Taxonomy" id="127596"/>
    <lineage>
        <taxon>Eukaryota</taxon>
        <taxon>Fungi</taxon>
        <taxon>Dikarya</taxon>
        <taxon>Ascomycota</taxon>
        <taxon>Pezizomycotina</taxon>
        <taxon>Sordariomycetes</taxon>
        <taxon>Sordariomycetidae</taxon>
        <taxon>Diaporthales</taxon>
        <taxon>Diaporthaceae</taxon>
        <taxon>Diaporthe</taxon>
    </lineage>
</organism>
<dbReference type="PANTHER" id="PTHR31571">
    <property type="entry name" value="ALTERED INHERITANCE OF MITOCHONDRIA PROTEIN 6"/>
    <property type="match status" value="1"/>
</dbReference>
<keyword evidence="3" id="KW-1133">Transmembrane helix</keyword>
<dbReference type="EMBL" id="JAWRVE010000005">
    <property type="protein sequence ID" value="KAL1881777.1"/>
    <property type="molecule type" value="Genomic_DNA"/>
</dbReference>
<dbReference type="InterPro" id="IPR039559">
    <property type="entry name" value="AIM6_PI-PLC-like_dom"/>
</dbReference>
<sequence>MYNTNMETLQPYRDSSSERRIMSHRRTDSWDSDATISGDLDPLLLKTGASVSLDLTSDEDDRSFRSWKRKRSCINLGLLCSCILMIVLLVLDVTIRLGWAEWLQDDDVDEELFCKWGEAGSGTEGLSWYPTNFLQDVIPKRIHSHNDYWRKVPLFTALKQGCMSVEADVWLFDDPDRRDHLFVGHDRAALQPNRTFQSLYIQPLVDILARQNPTTEFYNDTRRGVYDTAPDQTLTLLVDVKTAGPETWTKVVEQLEPLRERGWLTHFANGTIHQRAVTVVGTGNTPFDLLTSNETYRDYFFDAPLNRLSELPYDETNSYFASVSFGSTIGSAWMGKMSKEQIRRIRLQVQQAHARGLKARYWDIPEWPVNVRNRIWDLLIQEGVDLLNADNVKAAAKRGWEY</sequence>
<dbReference type="Proteomes" id="UP001583177">
    <property type="component" value="Unassembled WGS sequence"/>
</dbReference>
<proteinExistence type="inferred from homology"/>
<evidence type="ECO:0000256" key="1">
    <source>
        <dbReference type="ARBA" id="ARBA00008858"/>
    </source>
</evidence>
<name>A0ABR3Y0F4_9PEZI</name>
<keyword evidence="3" id="KW-0812">Transmembrane</keyword>
<comment type="similarity">
    <text evidence="1">Belongs to the AIM6 family.</text>
</comment>
<evidence type="ECO:0000313" key="4">
    <source>
        <dbReference type="EMBL" id="KAL1881777.1"/>
    </source>
</evidence>
<dbReference type="CDD" id="cd08577">
    <property type="entry name" value="PI-PLCc_GDPD_SF_unchar3"/>
    <property type="match status" value="1"/>
</dbReference>
<feature type="transmembrane region" description="Helical" evidence="3">
    <location>
        <begin position="72"/>
        <end position="91"/>
    </location>
</feature>
<dbReference type="InterPro" id="IPR017946">
    <property type="entry name" value="PLC-like_Pdiesterase_TIM-brl"/>
</dbReference>
<dbReference type="PANTHER" id="PTHR31571:SF1">
    <property type="entry name" value="ALTERED INHERITANCE OF MITOCHONDRIA PROTEIN 6"/>
    <property type="match status" value="1"/>
</dbReference>
<dbReference type="SUPFAM" id="SSF51695">
    <property type="entry name" value="PLC-like phosphodiesterases"/>
    <property type="match status" value="1"/>
</dbReference>
<evidence type="ECO:0000313" key="5">
    <source>
        <dbReference type="Proteomes" id="UP001583177"/>
    </source>
</evidence>
<evidence type="ECO:0000256" key="2">
    <source>
        <dbReference type="ARBA" id="ARBA00014286"/>
    </source>
</evidence>